<dbReference type="AlphaFoldDB" id="A0A377AJA8"/>
<proteinExistence type="predicted"/>
<dbReference type="Proteomes" id="UP000254052">
    <property type="component" value="Unassembled WGS sequence"/>
</dbReference>
<reference evidence="1 2" key="1">
    <citation type="submission" date="2018-06" db="EMBL/GenBank/DDBJ databases">
        <authorList>
            <consortium name="Pathogen Informatics"/>
            <person name="Doyle S."/>
        </authorList>
    </citation>
    <scope>NUCLEOTIDE SEQUENCE [LARGE SCALE GENOMIC DNA]</scope>
    <source>
        <strain evidence="1 2">NCTC9962</strain>
    </source>
</reference>
<gene>
    <name evidence="1" type="ORF">NCTC9962_00867</name>
</gene>
<evidence type="ECO:0000313" key="1">
    <source>
        <dbReference type="EMBL" id="STL13253.1"/>
    </source>
</evidence>
<protein>
    <submittedName>
        <fullName evidence="1">Uncharacterized protein</fullName>
    </submittedName>
</protein>
<dbReference type="EMBL" id="UGED01000003">
    <property type="protein sequence ID" value="STL13253.1"/>
    <property type="molecule type" value="Genomic_DNA"/>
</dbReference>
<name>A0A377AJA8_ECOLX</name>
<organism evidence="1 2">
    <name type="scientific">Escherichia coli</name>
    <dbReference type="NCBI Taxonomy" id="562"/>
    <lineage>
        <taxon>Bacteria</taxon>
        <taxon>Pseudomonadati</taxon>
        <taxon>Pseudomonadota</taxon>
        <taxon>Gammaproteobacteria</taxon>
        <taxon>Enterobacterales</taxon>
        <taxon>Enterobacteriaceae</taxon>
        <taxon>Escherichia</taxon>
    </lineage>
</organism>
<accession>A0A377AJA8</accession>
<evidence type="ECO:0000313" key="2">
    <source>
        <dbReference type="Proteomes" id="UP000254052"/>
    </source>
</evidence>
<sequence>MGIGVSKCWRINSLARAVSRASTAASQGLVLIVFILQHFHRKHRSPQPDKSITRRQIKQPVHAFAANSENHSPPQLLYETA</sequence>